<feature type="transmembrane region" description="Helical" evidence="5">
    <location>
        <begin position="41"/>
        <end position="62"/>
    </location>
</feature>
<evidence type="ECO:0000256" key="5">
    <source>
        <dbReference type="SAM" id="Phobius"/>
    </source>
</evidence>
<dbReference type="EMBL" id="MG755799">
    <property type="protein sequence ID" value="AWT39239.1"/>
    <property type="molecule type" value="Genomic_DNA"/>
</dbReference>
<evidence type="ECO:0000256" key="4">
    <source>
        <dbReference type="ARBA" id="ARBA00022640"/>
    </source>
</evidence>
<gene>
    <name evidence="6" type="primary">ycf33</name>
</gene>
<evidence type="ECO:0000313" key="6">
    <source>
        <dbReference type="EMBL" id="AWT39239.1"/>
    </source>
</evidence>
<geneLocation type="chloroplast" evidence="6"/>
<comment type="similarity">
    <text evidence="2">Belongs to the ycf33 family.</text>
</comment>
<accession>A0A2U9NQ42</accession>
<evidence type="ECO:0000256" key="3">
    <source>
        <dbReference type="ARBA" id="ARBA00021584"/>
    </source>
</evidence>
<keyword evidence="4 6" id="KW-0934">Plastid</keyword>
<reference evidence="6" key="1">
    <citation type="journal article" date="2018" name="Adv. Bot. Res.">
        <title>Evolution of the Plastid Genomes in Diatoms.</title>
        <authorList>
            <person name="Yu M."/>
            <person name="Ashworth M.P."/>
            <person name="Hajrah N.H."/>
            <person name="Khiyami M.A."/>
            <person name="Sabir M.J."/>
            <person name="Alhebshi A.M."/>
            <person name="Al-Malki A.L."/>
            <person name="Sabir J.S.M."/>
            <person name="Theriot E.C."/>
            <person name="Jansen R.K."/>
        </authorList>
    </citation>
    <scope>NUCLEOTIDE SEQUENCE</scope>
</reference>
<protein>
    <recommendedName>
        <fullName evidence="3">Uncharacterized protein ycf33</fullName>
    </recommendedName>
</protein>
<dbReference type="GO" id="GO:0009536">
    <property type="term" value="C:plastid"/>
    <property type="evidence" value="ECO:0007669"/>
    <property type="project" value="UniProtKB-SubCell"/>
</dbReference>
<sequence>MNNFWNNIRRYPSFFISSVAGLIVVILTPFTSLIKTPKSRYILIGFILISLITIFFIIKAMLVL</sequence>
<keyword evidence="5" id="KW-0472">Membrane</keyword>
<comment type="subcellular location">
    <subcellularLocation>
        <location evidence="1">Plastid</location>
    </subcellularLocation>
</comment>
<proteinExistence type="inferred from homology"/>
<organism evidence="6">
    <name type="scientific">Actinocyclus subtilis</name>
    <dbReference type="NCBI Taxonomy" id="1630683"/>
    <lineage>
        <taxon>Eukaryota</taxon>
        <taxon>Sar</taxon>
        <taxon>Stramenopiles</taxon>
        <taxon>Ochrophyta</taxon>
        <taxon>Bacillariophyta</taxon>
        <taxon>Coscinodiscophyceae</taxon>
        <taxon>Coscinodiscophycidae</taxon>
        <taxon>Coscinodiscales</taxon>
        <taxon>Hemidiscaceae</taxon>
        <taxon>Actinocyclus</taxon>
    </lineage>
</organism>
<dbReference type="GeneID" id="36958892"/>
<dbReference type="InterPro" id="IPR008470">
    <property type="entry name" value="Uncharacterised_Ycf33"/>
</dbReference>
<dbReference type="RefSeq" id="YP_009496526.1">
    <property type="nucleotide sequence ID" value="NC_038000.1"/>
</dbReference>
<dbReference type="Pfam" id="PF05421">
    <property type="entry name" value="DUF751"/>
    <property type="match status" value="1"/>
</dbReference>
<keyword evidence="6" id="KW-0150">Chloroplast</keyword>
<name>A0A2U9NQ42_9STRA</name>
<keyword evidence="5" id="KW-0812">Transmembrane</keyword>
<evidence type="ECO:0000256" key="2">
    <source>
        <dbReference type="ARBA" id="ARBA00010985"/>
    </source>
</evidence>
<dbReference type="AlphaFoldDB" id="A0A2U9NQ42"/>
<feature type="transmembrane region" description="Helical" evidence="5">
    <location>
        <begin position="12"/>
        <end position="34"/>
    </location>
</feature>
<evidence type="ECO:0000256" key="1">
    <source>
        <dbReference type="ARBA" id="ARBA00004474"/>
    </source>
</evidence>
<keyword evidence="5" id="KW-1133">Transmembrane helix</keyword>